<dbReference type="Pfam" id="PF00563">
    <property type="entry name" value="EAL"/>
    <property type="match status" value="1"/>
</dbReference>
<name>A0ABU8RI05_9ACTN</name>
<organism evidence="2 3">
    <name type="scientific">Pseudokineococcus basanitobsidens</name>
    <dbReference type="NCBI Taxonomy" id="1926649"/>
    <lineage>
        <taxon>Bacteria</taxon>
        <taxon>Bacillati</taxon>
        <taxon>Actinomycetota</taxon>
        <taxon>Actinomycetes</taxon>
        <taxon>Kineosporiales</taxon>
        <taxon>Kineosporiaceae</taxon>
        <taxon>Pseudokineococcus</taxon>
    </lineage>
</organism>
<dbReference type="CDD" id="cd01948">
    <property type="entry name" value="EAL"/>
    <property type="match status" value="1"/>
</dbReference>
<proteinExistence type="predicted"/>
<evidence type="ECO:0000313" key="3">
    <source>
        <dbReference type="Proteomes" id="UP001387100"/>
    </source>
</evidence>
<dbReference type="InterPro" id="IPR035919">
    <property type="entry name" value="EAL_sf"/>
</dbReference>
<keyword evidence="3" id="KW-1185">Reference proteome</keyword>
<evidence type="ECO:0000259" key="1">
    <source>
        <dbReference type="PROSITE" id="PS50883"/>
    </source>
</evidence>
<dbReference type="SMART" id="SM00052">
    <property type="entry name" value="EAL"/>
    <property type="match status" value="1"/>
</dbReference>
<dbReference type="PROSITE" id="PS50883">
    <property type="entry name" value="EAL"/>
    <property type="match status" value="1"/>
</dbReference>
<dbReference type="PANTHER" id="PTHR33121:SF76">
    <property type="entry name" value="SIGNALING PROTEIN"/>
    <property type="match status" value="1"/>
</dbReference>
<dbReference type="PANTHER" id="PTHR33121">
    <property type="entry name" value="CYCLIC DI-GMP PHOSPHODIESTERASE PDEF"/>
    <property type="match status" value="1"/>
</dbReference>
<dbReference type="Proteomes" id="UP001387100">
    <property type="component" value="Unassembled WGS sequence"/>
</dbReference>
<reference evidence="2 3" key="1">
    <citation type="journal article" date="2017" name="Int. J. Syst. Evol. Microbiol.">
        <title>Pseudokineococcus basanitobsidens sp. nov., isolated from volcanic rock.</title>
        <authorList>
            <person name="Lee D.W."/>
            <person name="Park M.Y."/>
            <person name="Kim J.J."/>
            <person name="Kim B.S."/>
        </authorList>
    </citation>
    <scope>NUCLEOTIDE SEQUENCE [LARGE SCALE GENOMIC DNA]</scope>
    <source>
        <strain evidence="2 3">DSM 103726</strain>
    </source>
</reference>
<dbReference type="InterPro" id="IPR050706">
    <property type="entry name" value="Cyclic-di-GMP_PDE-like"/>
</dbReference>
<dbReference type="RefSeq" id="WP_339574078.1">
    <property type="nucleotide sequence ID" value="NZ_JBBIAA010000003.1"/>
</dbReference>
<dbReference type="EMBL" id="JBBIAA010000003">
    <property type="protein sequence ID" value="MEJ5944694.1"/>
    <property type="molecule type" value="Genomic_DNA"/>
</dbReference>
<feature type="domain" description="EAL" evidence="1">
    <location>
        <begin position="38"/>
        <end position="278"/>
    </location>
</feature>
<dbReference type="Gene3D" id="3.20.20.450">
    <property type="entry name" value="EAL domain"/>
    <property type="match status" value="1"/>
</dbReference>
<gene>
    <name evidence="2" type="ORF">WDZ17_05225</name>
</gene>
<dbReference type="SUPFAM" id="SSF141868">
    <property type="entry name" value="EAL domain-like"/>
    <property type="match status" value="1"/>
</dbReference>
<protein>
    <submittedName>
        <fullName evidence="2">EAL domain-containing protein</fullName>
    </submittedName>
</protein>
<accession>A0ABU8RI05</accession>
<comment type="caution">
    <text evidence="2">The sequence shown here is derived from an EMBL/GenBank/DDBJ whole genome shotgun (WGS) entry which is preliminary data.</text>
</comment>
<sequence length="286" mass="29788">MLSDRPAALTGADVAVLEVLADLVAVQLGRLEADAAVRTRRESAVARHLEPGGMRMVLQPVVDLVDGRVVALEALARPSTGCPPDRAFAEAAEVGLGVELELAAVRAALALLPHLPADVDLSVNAGPAAAEDPRLLDLVVAAGAPRVVVELTEHDDLADRPRLGTALRRLREAGARIAIDDAGAGYAGLRSIVDVAPEVLKLDIGLVRGLDADPARRSLVRALVALAQDLGAVLVAEGVETTGELEALRRLGVCRGQGWLLGVPADPVELDLGPRRLLALPVPRRG</sequence>
<evidence type="ECO:0000313" key="2">
    <source>
        <dbReference type="EMBL" id="MEJ5944694.1"/>
    </source>
</evidence>
<dbReference type="InterPro" id="IPR001633">
    <property type="entry name" value="EAL_dom"/>
</dbReference>